<keyword evidence="6" id="KW-0269">Exonuclease</keyword>
<keyword evidence="6" id="KW-0540">Nuclease</keyword>
<dbReference type="OrthoDB" id="9795626at2"/>
<evidence type="ECO:0000313" key="7">
    <source>
        <dbReference type="Proteomes" id="UP000198694"/>
    </source>
</evidence>
<feature type="coiled-coil region" evidence="4">
    <location>
        <begin position="185"/>
        <end position="295"/>
    </location>
</feature>
<dbReference type="Pfam" id="PF13558">
    <property type="entry name" value="SbcC_Walker_B"/>
    <property type="match status" value="1"/>
</dbReference>
<gene>
    <name evidence="6" type="ORF">SAMN05216243_0298</name>
</gene>
<sequence>MRAISLSMTAFGPYKEKQTVDFREIGEETIFLITGPTGAGKTTIFDAICYALYGRASGSDRDHDSLRSHFAEIDFSTEISFCFSLRGKTYHVTRYPKQLKRKARGEGLTEDPARAELYEIQDGQKVLLSSKIKDVNETLEEKLGLDYEQFRKMIMIPQGEFRKLISENSKEREEILQKIFHTYFYEKITDELKKQSRELHQSIQQIETRLEQEADKITWRTLEPEETDSIEDIANKLSKEIDIVKQELAETEEALKREKTELNQVQAAYYHGKQLEEKYKEYDELKGTEKELTEMQPVIESKQEKQLLAEKAAKVIPFEEQALNRKREWDEQAARLKEQKEKKEGVEQRFEAARAGYEKELNRENEREKLKETIETNKKQLEKLKQYKQLNQEKQKVEQEKLAIEREIVDVDKQLDTLISKREQLEKKLQAQNQMTKEYYKAERDWKEALEKPKKLEEIIKQNDKLKNMRNNFQNVQKQYGEKQKTIETLQKSIKNLEDGQKSNHAILLAQELQAGKACPVCGSTEHPVKAAGTTTEISDHQLEELHEKLEAEKKSFNEWQNRYIQVKSEGQAQRSLIDQLYQDFETSLGEFNEQAIHDHLKRSREEVESKREQKEAVEKQLKSIEEASALRERVLTNIRSKQTEMENKKQSKEKVTEAWLKINMQMEHTKQEIGQPDKDPADLQKEITAQERSLTDWLETWEKMKQDYQESKEQLQQFQTILQQQDTFTKETEQKYSKDLDKFESMIASNGFSSIAAYQSARLTEAERSQLQTEIDTFNQRKQLVKERLQETAKHLENSDKPNIEKLQETLSAKEKALEQVNQTLQQLKFSHHALGQISDTMHGLLEEHHNKAKQYYDIGELADLARGENHLRLSFERYVLSSFLDEILLQANLRFGQMTEHRYQLIRSDQVAKRGAQSGLDLEVLDHHTGQQRSVKTLSGGEGFKASLSLALGMADVVQAHAGGVQLETLFIDEGFGTLDELSLEQAIECLKGLQQSNRVLGIISHVPQLKEEIPAKLQITPSQTGSNVAFTFS</sequence>
<feature type="coiled-coil region" evidence="4">
    <location>
        <begin position="598"/>
        <end position="659"/>
    </location>
</feature>
<name>A0A1G8VRP6_9BACI</name>
<protein>
    <recommendedName>
        <fullName evidence="3">Nuclease SbcCD subunit C</fullName>
    </recommendedName>
</protein>
<evidence type="ECO:0000256" key="3">
    <source>
        <dbReference type="ARBA" id="ARBA00013368"/>
    </source>
</evidence>
<comment type="similarity">
    <text evidence="1">Belongs to the SMC family. SbcC subfamily.</text>
</comment>
<organism evidence="6 7">
    <name type="scientific">Sediminibacillus albus</name>
    <dbReference type="NCBI Taxonomy" id="407036"/>
    <lineage>
        <taxon>Bacteria</taxon>
        <taxon>Bacillati</taxon>
        <taxon>Bacillota</taxon>
        <taxon>Bacilli</taxon>
        <taxon>Bacillales</taxon>
        <taxon>Bacillaceae</taxon>
        <taxon>Sediminibacillus</taxon>
    </lineage>
</organism>
<dbReference type="STRING" id="407036.SAMN05216243_0298"/>
<dbReference type="EMBL" id="FNFL01000001">
    <property type="protein sequence ID" value="SDJ68563.1"/>
    <property type="molecule type" value="Genomic_DNA"/>
</dbReference>
<dbReference type="RefSeq" id="WP_093210427.1">
    <property type="nucleotide sequence ID" value="NZ_FNFL01000001.1"/>
</dbReference>
<proteinExistence type="inferred from homology"/>
<dbReference type="Pfam" id="PF13476">
    <property type="entry name" value="AAA_23"/>
    <property type="match status" value="1"/>
</dbReference>
<feature type="domain" description="Rad50/SbcC-type AAA" evidence="5">
    <location>
        <begin position="5"/>
        <end position="212"/>
    </location>
</feature>
<evidence type="ECO:0000256" key="2">
    <source>
        <dbReference type="ARBA" id="ARBA00011322"/>
    </source>
</evidence>
<keyword evidence="6" id="KW-0378">Hydrolase</keyword>
<dbReference type="SUPFAM" id="SSF52540">
    <property type="entry name" value="P-loop containing nucleoside triphosphate hydrolases"/>
    <property type="match status" value="2"/>
</dbReference>
<dbReference type="InterPro" id="IPR027417">
    <property type="entry name" value="P-loop_NTPase"/>
</dbReference>
<evidence type="ECO:0000313" key="6">
    <source>
        <dbReference type="EMBL" id="SDJ68563.1"/>
    </source>
</evidence>
<dbReference type="PANTHER" id="PTHR32114">
    <property type="entry name" value="ABC TRANSPORTER ABCH.3"/>
    <property type="match status" value="1"/>
</dbReference>
<accession>A0A1G8VRP6</accession>
<dbReference type="GO" id="GO:0004527">
    <property type="term" value="F:exonuclease activity"/>
    <property type="evidence" value="ECO:0007669"/>
    <property type="project" value="UniProtKB-KW"/>
</dbReference>
<evidence type="ECO:0000256" key="4">
    <source>
        <dbReference type="SAM" id="Coils"/>
    </source>
</evidence>
<dbReference type="Gene3D" id="3.40.50.300">
    <property type="entry name" value="P-loop containing nucleotide triphosphate hydrolases"/>
    <property type="match status" value="2"/>
</dbReference>
<comment type="subunit">
    <text evidence="2">Heterodimer of SbcC and SbcD.</text>
</comment>
<dbReference type="Proteomes" id="UP000198694">
    <property type="component" value="Unassembled WGS sequence"/>
</dbReference>
<dbReference type="AlphaFoldDB" id="A0A1G8VRP6"/>
<reference evidence="6 7" key="1">
    <citation type="submission" date="2016-10" db="EMBL/GenBank/DDBJ databases">
        <authorList>
            <person name="de Groot N.N."/>
        </authorList>
    </citation>
    <scope>NUCLEOTIDE SEQUENCE [LARGE SCALE GENOMIC DNA]</scope>
    <source>
        <strain evidence="6 7">CGMCC 1.6502</strain>
    </source>
</reference>
<dbReference type="GO" id="GO:0006302">
    <property type="term" value="P:double-strand break repair"/>
    <property type="evidence" value="ECO:0007669"/>
    <property type="project" value="InterPro"/>
</dbReference>
<dbReference type="InterPro" id="IPR038729">
    <property type="entry name" value="Rad50/SbcC_AAA"/>
</dbReference>
<evidence type="ECO:0000256" key="1">
    <source>
        <dbReference type="ARBA" id="ARBA00006930"/>
    </source>
</evidence>
<feature type="coiled-coil region" evidence="4">
    <location>
        <begin position="762"/>
        <end position="832"/>
    </location>
</feature>
<feature type="coiled-coil region" evidence="4">
    <location>
        <begin position="319"/>
        <end position="500"/>
    </location>
</feature>
<dbReference type="PANTHER" id="PTHR32114:SF2">
    <property type="entry name" value="ABC TRANSPORTER ABCH.3"/>
    <property type="match status" value="1"/>
</dbReference>
<keyword evidence="4" id="KW-0175">Coiled coil</keyword>
<dbReference type="GO" id="GO:0016887">
    <property type="term" value="F:ATP hydrolysis activity"/>
    <property type="evidence" value="ECO:0007669"/>
    <property type="project" value="InterPro"/>
</dbReference>
<keyword evidence="7" id="KW-1185">Reference proteome</keyword>
<evidence type="ECO:0000259" key="5">
    <source>
        <dbReference type="Pfam" id="PF13476"/>
    </source>
</evidence>